<evidence type="ECO:0000259" key="3">
    <source>
        <dbReference type="Pfam" id="PF00588"/>
    </source>
</evidence>
<dbReference type="InterPro" id="IPR029026">
    <property type="entry name" value="tRNA_m1G_MTases_N"/>
</dbReference>
<evidence type="ECO:0000256" key="1">
    <source>
        <dbReference type="ARBA" id="ARBA00022603"/>
    </source>
</evidence>
<dbReference type="Proteomes" id="UP000178869">
    <property type="component" value="Unassembled WGS sequence"/>
</dbReference>
<sequence length="160" mass="17804">MIAVLHNVRSVYNVGSIFRTADAAGIEKIYLCGYTPAPLDRFKRSNIKLSKVALGAEEYLPWQKIFSTTKLLAKLREEGYLIFAVEQSKGSIPYFKLRKADLSAKMVMVVGNELKGLPQAVLKQADKIIEIPMYGKKESLNVSVALGIVAFHMANLSRIK</sequence>
<dbReference type="InterPro" id="IPR029028">
    <property type="entry name" value="Alpha/beta_knot_MTases"/>
</dbReference>
<dbReference type="Gene3D" id="3.40.1280.10">
    <property type="match status" value="1"/>
</dbReference>
<protein>
    <recommendedName>
        <fullName evidence="3">tRNA/rRNA methyltransferase SpoU type domain-containing protein</fullName>
    </recommendedName>
</protein>
<dbReference type="AlphaFoldDB" id="A0A1G2PHM1"/>
<dbReference type="GO" id="GO:0003723">
    <property type="term" value="F:RNA binding"/>
    <property type="evidence" value="ECO:0007669"/>
    <property type="project" value="InterPro"/>
</dbReference>
<dbReference type="EMBL" id="MHSR01000008">
    <property type="protein sequence ID" value="OHA47111.1"/>
    <property type="molecule type" value="Genomic_DNA"/>
</dbReference>
<feature type="domain" description="tRNA/rRNA methyltransferase SpoU type" evidence="3">
    <location>
        <begin position="2"/>
        <end position="150"/>
    </location>
</feature>
<keyword evidence="1" id="KW-0489">Methyltransferase</keyword>
<accession>A0A1G2PHM1</accession>
<dbReference type="PANTHER" id="PTHR46429:SF1">
    <property type="entry name" value="23S RRNA (GUANOSINE-2'-O-)-METHYLTRANSFERASE RLMB"/>
    <property type="match status" value="1"/>
</dbReference>
<gene>
    <name evidence="4" type="ORF">A2828_04060</name>
</gene>
<evidence type="ECO:0000256" key="2">
    <source>
        <dbReference type="ARBA" id="ARBA00022679"/>
    </source>
</evidence>
<dbReference type="SUPFAM" id="SSF75217">
    <property type="entry name" value="alpha/beta knot"/>
    <property type="match status" value="1"/>
</dbReference>
<name>A0A1G2PHM1_9BACT</name>
<keyword evidence="2" id="KW-0808">Transferase</keyword>
<dbReference type="PANTHER" id="PTHR46429">
    <property type="entry name" value="23S RRNA (GUANOSINE-2'-O-)-METHYLTRANSFERASE RLMB"/>
    <property type="match status" value="1"/>
</dbReference>
<dbReference type="InterPro" id="IPR001537">
    <property type="entry name" value="SpoU_MeTrfase"/>
</dbReference>
<dbReference type="GO" id="GO:0032259">
    <property type="term" value="P:methylation"/>
    <property type="evidence" value="ECO:0007669"/>
    <property type="project" value="UniProtKB-KW"/>
</dbReference>
<dbReference type="GO" id="GO:0006396">
    <property type="term" value="P:RNA processing"/>
    <property type="evidence" value="ECO:0007669"/>
    <property type="project" value="InterPro"/>
</dbReference>
<dbReference type="Pfam" id="PF00588">
    <property type="entry name" value="SpoU_methylase"/>
    <property type="match status" value="1"/>
</dbReference>
<organism evidence="4 5">
    <name type="scientific">Candidatus Terrybacteria bacterium RIFCSPHIGHO2_01_FULL_43_35</name>
    <dbReference type="NCBI Taxonomy" id="1802361"/>
    <lineage>
        <taxon>Bacteria</taxon>
        <taxon>Candidatus Terryibacteriota</taxon>
    </lineage>
</organism>
<evidence type="ECO:0000313" key="4">
    <source>
        <dbReference type="EMBL" id="OHA47111.1"/>
    </source>
</evidence>
<proteinExistence type="predicted"/>
<reference evidence="4 5" key="1">
    <citation type="journal article" date="2016" name="Nat. Commun.">
        <title>Thousands of microbial genomes shed light on interconnected biogeochemical processes in an aquifer system.</title>
        <authorList>
            <person name="Anantharaman K."/>
            <person name="Brown C.T."/>
            <person name="Hug L.A."/>
            <person name="Sharon I."/>
            <person name="Castelle C.J."/>
            <person name="Probst A.J."/>
            <person name="Thomas B.C."/>
            <person name="Singh A."/>
            <person name="Wilkins M.J."/>
            <person name="Karaoz U."/>
            <person name="Brodie E.L."/>
            <person name="Williams K.H."/>
            <person name="Hubbard S.S."/>
            <person name="Banfield J.F."/>
        </authorList>
    </citation>
    <scope>NUCLEOTIDE SEQUENCE [LARGE SCALE GENOMIC DNA]</scope>
</reference>
<dbReference type="InterPro" id="IPR004441">
    <property type="entry name" value="rRNA_MeTrfase_TrmH"/>
</dbReference>
<comment type="caution">
    <text evidence="4">The sequence shown here is derived from an EMBL/GenBank/DDBJ whole genome shotgun (WGS) entry which is preliminary data.</text>
</comment>
<evidence type="ECO:0000313" key="5">
    <source>
        <dbReference type="Proteomes" id="UP000178869"/>
    </source>
</evidence>
<dbReference type="GO" id="GO:0005829">
    <property type="term" value="C:cytosol"/>
    <property type="evidence" value="ECO:0007669"/>
    <property type="project" value="TreeGrafter"/>
</dbReference>
<dbReference type="GO" id="GO:0008173">
    <property type="term" value="F:RNA methyltransferase activity"/>
    <property type="evidence" value="ECO:0007669"/>
    <property type="project" value="InterPro"/>
</dbReference>